<keyword evidence="6" id="KW-1185">Reference proteome</keyword>
<evidence type="ECO:0000259" key="4">
    <source>
        <dbReference type="PROSITE" id="PS51253"/>
    </source>
</evidence>
<dbReference type="PANTHER" id="PTHR19303">
    <property type="entry name" value="TRANSPOSON"/>
    <property type="match status" value="1"/>
</dbReference>
<dbReference type="InterPro" id="IPR007889">
    <property type="entry name" value="HTH_Psq"/>
</dbReference>
<evidence type="ECO:0000313" key="6">
    <source>
        <dbReference type="Proteomes" id="UP001562357"/>
    </source>
</evidence>
<feature type="region of interest" description="Disordered" evidence="3">
    <location>
        <begin position="436"/>
        <end position="456"/>
    </location>
</feature>
<dbReference type="InterPro" id="IPR050863">
    <property type="entry name" value="CenT-Element_Derived"/>
</dbReference>
<feature type="region of interest" description="Disordered" evidence="3">
    <location>
        <begin position="489"/>
        <end position="508"/>
    </location>
</feature>
<evidence type="ECO:0000256" key="3">
    <source>
        <dbReference type="SAM" id="MobiDB-lite"/>
    </source>
</evidence>
<dbReference type="InterPro" id="IPR009057">
    <property type="entry name" value="Homeodomain-like_sf"/>
</dbReference>
<sequence length="578" mass="63615">MNTTTDGSVSLGQQSTVISQSNGYGNDGWNNISPYSQSPYDCSPTNEYPGFGTFVPHGMPSESMPRMPPPLAQHQHQHQHQHRHQHQQQQQQMMQHSTPMGHHQLPMLNTAWPSQLTNPTPASGSFSAPVLSAPPMPRIPPPMDTPKLPSQAEKGRKTLTTEQKRAMCQYHEENPGTRQADIGLKFGVERSTVSKVLRHKDQYLRRDQEPDPATVKRSGKSKNPDFDRTLSNYVRRQQQCGFEIKDEDIMEQARLFAHASGNQDIILGNLTSSWLQKFKQKHGIGTTRLLRRASETNIPDSTRMAGPRSAGPNMASNEISPASPTHPLSPLSVDRSDEEARREPNMEFGFAYRQQHSRSTISLASDVRDHTGSSFSGGTLSPTGTFTFSPVPNVGGFQPVAIRHDLPSDYHHREKRSNTFPSIDTNFANQQASVTTEPMTPQLPSNMTTLSSTVDSPATEMQPIPHTINTGLTSPLSVHRTGSASCIAARNPTTSAESSPVSPTQEDARRAASTLLNYLQNSGQLFQSSDYNVILQLTKKLDIHPHQNHRPSGGGLSRIPEGDSEITASPGPSLMQAR</sequence>
<feature type="region of interest" description="Disordered" evidence="3">
    <location>
        <begin position="200"/>
        <end position="231"/>
    </location>
</feature>
<feature type="compositionally biased region" description="Polar residues" evidence="3">
    <location>
        <begin position="314"/>
        <end position="323"/>
    </location>
</feature>
<feature type="region of interest" description="Disordered" evidence="3">
    <location>
        <begin position="60"/>
        <end position="156"/>
    </location>
</feature>
<evidence type="ECO:0000256" key="1">
    <source>
        <dbReference type="ARBA" id="ARBA00023125"/>
    </source>
</evidence>
<feature type="compositionally biased region" description="Pro residues" evidence="3">
    <location>
        <begin position="132"/>
        <end position="144"/>
    </location>
</feature>
<evidence type="ECO:0000256" key="2">
    <source>
        <dbReference type="ARBA" id="ARBA00023242"/>
    </source>
</evidence>
<dbReference type="SMART" id="SM00674">
    <property type="entry name" value="CENPB"/>
    <property type="match status" value="1"/>
</dbReference>
<dbReference type="PANTHER" id="PTHR19303:SF70">
    <property type="entry name" value="HTH CENPB-TYPE DOMAIN-CONTAINING PROTEIN"/>
    <property type="match status" value="1"/>
</dbReference>
<feature type="compositionally biased region" description="Polar residues" evidence="3">
    <location>
        <begin position="111"/>
        <end position="126"/>
    </location>
</feature>
<dbReference type="SUPFAM" id="SSF46689">
    <property type="entry name" value="Homeodomain-like"/>
    <property type="match status" value="2"/>
</dbReference>
<keyword evidence="2" id="KW-0539">Nucleus</keyword>
<feature type="domain" description="HTH CENPB-type" evidence="4">
    <location>
        <begin position="214"/>
        <end position="288"/>
    </location>
</feature>
<proteinExistence type="predicted"/>
<dbReference type="Pfam" id="PF04218">
    <property type="entry name" value="CENP-B_N"/>
    <property type="match status" value="1"/>
</dbReference>
<dbReference type="Proteomes" id="UP001562357">
    <property type="component" value="Unassembled WGS sequence"/>
</dbReference>
<dbReference type="Gene3D" id="1.10.10.60">
    <property type="entry name" value="Homeodomain-like"/>
    <property type="match status" value="2"/>
</dbReference>
<reference evidence="6" key="1">
    <citation type="submission" date="2024-06" db="EMBL/GenBank/DDBJ databases">
        <title>Draft Genome Sequences of Epichloe bromicola Strains Isolated from Elymus ciliaris.</title>
        <authorList>
            <consortium name="Epichloe bromicola genome sequencing consortium"/>
            <person name="Miura A."/>
            <person name="Imano S."/>
            <person name="Ashida A."/>
            <person name="Sato I."/>
            <person name="Chiba S."/>
            <person name="Tanaka A."/>
            <person name="Camagna M."/>
            <person name="Takemoto D."/>
        </authorList>
    </citation>
    <scope>NUCLEOTIDE SEQUENCE [LARGE SCALE GENOMIC DNA]</scope>
    <source>
        <strain evidence="6">DP</strain>
    </source>
</reference>
<dbReference type="EMBL" id="BAAFGZ010000097">
    <property type="protein sequence ID" value="GAB0134838.1"/>
    <property type="molecule type" value="Genomic_DNA"/>
</dbReference>
<feature type="region of interest" description="Disordered" evidence="3">
    <location>
        <begin position="295"/>
        <end position="342"/>
    </location>
</feature>
<feature type="compositionally biased region" description="Polar residues" evidence="3">
    <location>
        <begin position="491"/>
        <end position="505"/>
    </location>
</feature>
<gene>
    <name evidence="5" type="primary">g3193</name>
    <name evidence="5" type="ORF">EsDP_00003193</name>
</gene>
<name>A0ABQ0CN21_9HYPO</name>
<organism evidence="5 6">
    <name type="scientific">Epichloe bromicola</name>
    <dbReference type="NCBI Taxonomy" id="79588"/>
    <lineage>
        <taxon>Eukaryota</taxon>
        <taxon>Fungi</taxon>
        <taxon>Dikarya</taxon>
        <taxon>Ascomycota</taxon>
        <taxon>Pezizomycotina</taxon>
        <taxon>Sordariomycetes</taxon>
        <taxon>Hypocreomycetidae</taxon>
        <taxon>Hypocreales</taxon>
        <taxon>Clavicipitaceae</taxon>
        <taxon>Epichloe</taxon>
    </lineage>
</organism>
<dbReference type="Pfam" id="PF03221">
    <property type="entry name" value="HTH_Tnp_Tc5"/>
    <property type="match status" value="1"/>
</dbReference>
<evidence type="ECO:0000313" key="5">
    <source>
        <dbReference type="EMBL" id="GAB0134838.1"/>
    </source>
</evidence>
<feature type="region of interest" description="Disordered" evidence="3">
    <location>
        <begin position="544"/>
        <end position="578"/>
    </location>
</feature>
<feature type="compositionally biased region" description="Basic and acidic residues" evidence="3">
    <location>
        <begin position="200"/>
        <end position="209"/>
    </location>
</feature>
<dbReference type="InterPro" id="IPR006600">
    <property type="entry name" value="HTH_CenpB_DNA-bd_dom"/>
</dbReference>
<feature type="compositionally biased region" description="Low complexity" evidence="3">
    <location>
        <begin position="87"/>
        <end position="96"/>
    </location>
</feature>
<comment type="caution">
    <text evidence="5">The sequence shown here is derived from an EMBL/GenBank/DDBJ whole genome shotgun (WGS) entry which is preliminary data.</text>
</comment>
<protein>
    <recommendedName>
        <fullName evidence="4">HTH CENPB-type domain-containing protein</fullName>
    </recommendedName>
</protein>
<dbReference type="PROSITE" id="PS51253">
    <property type="entry name" value="HTH_CENPB"/>
    <property type="match status" value="1"/>
</dbReference>
<feature type="compositionally biased region" description="Basic residues" evidence="3">
    <location>
        <begin position="75"/>
        <end position="86"/>
    </location>
</feature>
<accession>A0ABQ0CN21</accession>
<keyword evidence="1" id="KW-0238">DNA-binding</keyword>